<dbReference type="OrthoDB" id="1002091at2759"/>
<dbReference type="AlphaFoldDB" id="A0A1U7YV41"/>
<dbReference type="Proteomes" id="UP000189701">
    <property type="component" value="Unplaced"/>
</dbReference>
<protein>
    <submittedName>
        <fullName evidence="2">Uncharacterized protein LOC104248497</fullName>
    </submittedName>
</protein>
<evidence type="ECO:0000313" key="2">
    <source>
        <dbReference type="RefSeq" id="XP_009803064.1"/>
    </source>
</evidence>
<reference evidence="1" key="1">
    <citation type="journal article" date="2013" name="Genome Biol.">
        <title>Reference genomes and transcriptomes of Nicotiana sylvestris and Nicotiana tomentosiformis.</title>
        <authorList>
            <person name="Sierro N."/>
            <person name="Battey J.N."/>
            <person name="Ouadi S."/>
            <person name="Bovet L."/>
            <person name="Goepfert S."/>
            <person name="Bakaher N."/>
            <person name="Peitsch M.C."/>
            <person name="Ivanov N.V."/>
        </authorList>
    </citation>
    <scope>NUCLEOTIDE SEQUENCE [LARGE SCALE GENOMIC DNA]</scope>
</reference>
<keyword evidence="1" id="KW-1185">Reference proteome</keyword>
<dbReference type="PANTHER" id="PTHR33223:SF8">
    <property type="entry name" value="OS04G0172440 PROTEIN"/>
    <property type="match status" value="1"/>
</dbReference>
<evidence type="ECO:0000313" key="1">
    <source>
        <dbReference type="Proteomes" id="UP000189701"/>
    </source>
</evidence>
<accession>A0A1U7YV41</accession>
<name>A0A1U7YV41_NICSY</name>
<proteinExistence type="predicted"/>
<gene>
    <name evidence="2" type="primary">LOC104248497</name>
</gene>
<sequence length="156" mass="18265">MKNLQVSRGIESLDYEDLCIHQDIDMPVGYKPPKFDIFNGTGDPHAHLRAYCDKLVGVGRNEKLRIKLFIRSLTGEELTWYTRQDMQNWRTRQDMADDFINLFRFNREITPNRAQQRIYFEKIMGMMGQKFSELVKMGDFLEEGIHSGKAQPMAAL</sequence>
<dbReference type="PANTHER" id="PTHR33223">
    <property type="entry name" value="CCHC-TYPE DOMAIN-CONTAINING PROTEIN"/>
    <property type="match status" value="1"/>
</dbReference>
<reference evidence="2" key="2">
    <citation type="submission" date="2025-08" db="UniProtKB">
        <authorList>
            <consortium name="RefSeq"/>
        </authorList>
    </citation>
    <scope>IDENTIFICATION</scope>
    <source>
        <tissue evidence="2">Leaf</tissue>
    </source>
</reference>
<organism evidence="1 2">
    <name type="scientific">Nicotiana sylvestris</name>
    <name type="common">Wood tobacco</name>
    <name type="synonym">South American tobacco</name>
    <dbReference type="NCBI Taxonomy" id="4096"/>
    <lineage>
        <taxon>Eukaryota</taxon>
        <taxon>Viridiplantae</taxon>
        <taxon>Streptophyta</taxon>
        <taxon>Embryophyta</taxon>
        <taxon>Tracheophyta</taxon>
        <taxon>Spermatophyta</taxon>
        <taxon>Magnoliopsida</taxon>
        <taxon>eudicotyledons</taxon>
        <taxon>Gunneridae</taxon>
        <taxon>Pentapetalae</taxon>
        <taxon>asterids</taxon>
        <taxon>lamiids</taxon>
        <taxon>Solanales</taxon>
        <taxon>Solanaceae</taxon>
        <taxon>Nicotianoideae</taxon>
        <taxon>Nicotianeae</taxon>
        <taxon>Nicotiana</taxon>
    </lineage>
</organism>
<dbReference type="RefSeq" id="XP_009803064.1">
    <property type="nucleotide sequence ID" value="XM_009804762.1"/>
</dbReference>